<evidence type="ECO:0000313" key="2">
    <source>
        <dbReference type="EMBL" id="KAL3422937.1"/>
    </source>
</evidence>
<dbReference type="PANTHER" id="PTHR40617">
    <property type="entry name" value="TERPENE CYCLASE ASQC"/>
    <property type="match status" value="1"/>
</dbReference>
<dbReference type="PANTHER" id="PTHR40617:SF1">
    <property type="entry name" value="ATTH DOMAIN-CONTAINING PROTEIN-RELATED"/>
    <property type="match status" value="1"/>
</dbReference>
<name>A0ABR4PHW7_9HELO</name>
<dbReference type="EMBL" id="JBFCZG010000004">
    <property type="protein sequence ID" value="KAL3422937.1"/>
    <property type="molecule type" value="Genomic_DNA"/>
</dbReference>
<accession>A0ABR4PHW7</accession>
<feature type="domain" description="AttH" evidence="1">
    <location>
        <begin position="87"/>
        <end position="185"/>
    </location>
</feature>
<organism evidence="2 3">
    <name type="scientific">Phlyctema vagabunda</name>
    <dbReference type="NCBI Taxonomy" id="108571"/>
    <lineage>
        <taxon>Eukaryota</taxon>
        <taxon>Fungi</taxon>
        <taxon>Dikarya</taxon>
        <taxon>Ascomycota</taxon>
        <taxon>Pezizomycotina</taxon>
        <taxon>Leotiomycetes</taxon>
        <taxon>Helotiales</taxon>
        <taxon>Dermateaceae</taxon>
        <taxon>Phlyctema</taxon>
    </lineage>
</organism>
<sequence length="192" mass="21047">MLPNIVYLGIRTWSEPYRISYKENGMSSFWIVYWLTAENGHDYFAVASQLNTDIGNDSAPITTYTSLLDITNQNYTGVGTAETGKWSTTSFDAEAGGVRMYSASEDLYSTLIATSSIPGATFNLTSEPTGPILYHAGSGIFTWGMDITYEWAAPQMKTSGTITVDGEEINIIPEQSTSWYDRQYGPGFATSG</sequence>
<dbReference type="SUPFAM" id="SSF159245">
    <property type="entry name" value="AttH-like"/>
    <property type="match status" value="1"/>
</dbReference>
<dbReference type="Gene3D" id="2.40.370.10">
    <property type="entry name" value="AttH-like domain"/>
    <property type="match status" value="1"/>
</dbReference>
<keyword evidence="3" id="KW-1185">Reference proteome</keyword>
<dbReference type="InterPro" id="IPR010791">
    <property type="entry name" value="AttH_dom"/>
</dbReference>
<evidence type="ECO:0000259" key="1">
    <source>
        <dbReference type="Pfam" id="PF07143"/>
    </source>
</evidence>
<gene>
    <name evidence="2" type="ORF">PVAG01_04684</name>
</gene>
<evidence type="ECO:0000313" key="3">
    <source>
        <dbReference type="Proteomes" id="UP001629113"/>
    </source>
</evidence>
<dbReference type="InterPro" id="IPR053112">
    <property type="entry name" value="Fungal_Dehydratase/Hydratase"/>
</dbReference>
<dbReference type="InterPro" id="IPR023374">
    <property type="entry name" value="AttH-like_dom_sf"/>
</dbReference>
<proteinExistence type="predicted"/>
<reference evidence="2 3" key="1">
    <citation type="submission" date="2024-06" db="EMBL/GenBank/DDBJ databases">
        <title>Complete genome of Phlyctema vagabunda strain 19-DSS-EL-015.</title>
        <authorList>
            <person name="Fiorenzani C."/>
        </authorList>
    </citation>
    <scope>NUCLEOTIDE SEQUENCE [LARGE SCALE GENOMIC DNA]</scope>
    <source>
        <strain evidence="2 3">19-DSS-EL-015</strain>
    </source>
</reference>
<dbReference type="Proteomes" id="UP001629113">
    <property type="component" value="Unassembled WGS sequence"/>
</dbReference>
<comment type="caution">
    <text evidence="2">The sequence shown here is derived from an EMBL/GenBank/DDBJ whole genome shotgun (WGS) entry which is preliminary data.</text>
</comment>
<protein>
    <recommendedName>
        <fullName evidence="1">AttH domain-containing protein</fullName>
    </recommendedName>
</protein>
<dbReference type="Pfam" id="PF07143">
    <property type="entry name" value="CrtC"/>
    <property type="match status" value="1"/>
</dbReference>